<gene>
    <name evidence="1" type="ORF">CJ301_01665</name>
</gene>
<dbReference type="AlphaFoldDB" id="A0A2G1ML76"/>
<proteinExistence type="predicted"/>
<evidence type="ECO:0000313" key="2">
    <source>
        <dbReference type="Proteomes" id="UP000221860"/>
    </source>
</evidence>
<comment type="caution">
    <text evidence="1">The sequence shown here is derived from an EMBL/GenBank/DDBJ whole genome shotgun (WGS) entry which is preliminary data.</text>
</comment>
<accession>A0A2G1ML76</accession>
<reference evidence="1 2" key="1">
    <citation type="submission" date="2017-08" db="EMBL/GenBank/DDBJ databases">
        <title>Draft Genome Sequence of Loktanella cinnabarina Strain XM1, Isolated from Coastal Surface Water.</title>
        <authorList>
            <person name="Ma R."/>
            <person name="Wang J."/>
            <person name="Wang Q."/>
            <person name="Ma Z."/>
            <person name="Li J."/>
            <person name="Chen L."/>
        </authorList>
    </citation>
    <scope>NUCLEOTIDE SEQUENCE [LARGE SCALE GENOMIC DNA]</scope>
    <source>
        <strain evidence="1 2">XM1</strain>
    </source>
</reference>
<protein>
    <recommendedName>
        <fullName evidence="3">Antifreeze glycopeptide</fullName>
    </recommendedName>
</protein>
<dbReference type="Proteomes" id="UP000221860">
    <property type="component" value="Unassembled WGS sequence"/>
</dbReference>
<evidence type="ECO:0000313" key="1">
    <source>
        <dbReference type="EMBL" id="PHP29508.1"/>
    </source>
</evidence>
<dbReference type="EMBL" id="NQWH01000003">
    <property type="protein sequence ID" value="PHP29508.1"/>
    <property type="molecule type" value="Genomic_DNA"/>
</dbReference>
<organism evidence="1 2">
    <name type="scientific">Limimaricola cinnabarinus</name>
    <dbReference type="NCBI Taxonomy" id="1125964"/>
    <lineage>
        <taxon>Bacteria</taxon>
        <taxon>Pseudomonadati</taxon>
        <taxon>Pseudomonadota</taxon>
        <taxon>Alphaproteobacteria</taxon>
        <taxon>Rhodobacterales</taxon>
        <taxon>Paracoccaceae</taxon>
        <taxon>Limimaricola</taxon>
    </lineage>
</organism>
<dbReference type="OrthoDB" id="7929427at2"/>
<keyword evidence="2" id="KW-1185">Reference proteome</keyword>
<evidence type="ECO:0008006" key="3">
    <source>
        <dbReference type="Google" id="ProtNLM"/>
    </source>
</evidence>
<sequence>MLAAGAMAALASGGAAQTEASGGEPLSAIDWLSRSVTPPPVADIGPPEAPVADSAAAPRISVQPLDSASPDSVGLVAPRLSGLPRGLWSASAQDKLIALIEAQPIETLPAVEGLLRLLMLAAADPPAGADARGKLFLARIDRLLETAALEPAAELLQEAGPDDPERFRRWFDIALLTGTENTACRAMRDKPAIAPTWPARIFCLAREGDWQAAALTLNSARALGEVTDAEDAMLSRFLDPDYYEGEPPLEAPERVTPLVYRLREAVGETMPAAGLPRAFSHADLRPTKAWRAQLEAAERLARHGAIEPARLFGIYTARTPAASGGIWDRAAAVQAFDTALRAEDRRAVAETLPAAWTAMRAARLRAAFAQHYATDLAALELPDTVAGIALEVALLGPDYEAAALAPDAPIDNAGLAAALARGLSAPPFGPPPEEPMALALLDGFSDRAPPEALARMIEEDRLGEAILRATLLIDQGRAGDTGALSDGLATLRAVGMEEVARRIALQVLLLDRPA</sequence>
<name>A0A2G1ML76_9RHOB</name>